<organism evidence="8 9">
    <name type="scientific">Fusarium zealandicum</name>
    <dbReference type="NCBI Taxonomy" id="1053134"/>
    <lineage>
        <taxon>Eukaryota</taxon>
        <taxon>Fungi</taxon>
        <taxon>Dikarya</taxon>
        <taxon>Ascomycota</taxon>
        <taxon>Pezizomycotina</taxon>
        <taxon>Sordariomycetes</taxon>
        <taxon>Hypocreomycetidae</taxon>
        <taxon>Hypocreales</taxon>
        <taxon>Nectriaceae</taxon>
        <taxon>Fusarium</taxon>
        <taxon>Fusarium staphyleae species complex</taxon>
    </lineage>
</organism>
<dbReference type="CDD" id="cd00067">
    <property type="entry name" value="GAL4"/>
    <property type="match status" value="1"/>
</dbReference>
<dbReference type="InterPro" id="IPR007219">
    <property type="entry name" value="XnlR_reg_dom"/>
</dbReference>
<dbReference type="GO" id="GO:0005634">
    <property type="term" value="C:nucleus"/>
    <property type="evidence" value="ECO:0007669"/>
    <property type="project" value="UniProtKB-SubCell"/>
</dbReference>
<dbReference type="OrthoDB" id="4456959at2759"/>
<keyword evidence="9" id="KW-1185">Reference proteome</keyword>
<dbReference type="PANTHER" id="PTHR47338">
    <property type="entry name" value="ZN(II)2CYS6 TRANSCRIPTION FACTOR (EUROFUNG)-RELATED"/>
    <property type="match status" value="1"/>
</dbReference>
<comment type="caution">
    <text evidence="8">The sequence shown here is derived from an EMBL/GenBank/DDBJ whole genome shotgun (WGS) entry which is preliminary data.</text>
</comment>
<dbReference type="GO" id="GO:0006351">
    <property type="term" value="P:DNA-templated transcription"/>
    <property type="evidence" value="ECO:0007669"/>
    <property type="project" value="InterPro"/>
</dbReference>
<dbReference type="InterPro" id="IPR036864">
    <property type="entry name" value="Zn2-C6_fun-type_DNA-bd_sf"/>
</dbReference>
<evidence type="ECO:0000256" key="2">
    <source>
        <dbReference type="ARBA" id="ARBA00022723"/>
    </source>
</evidence>
<evidence type="ECO:0000259" key="7">
    <source>
        <dbReference type="PROSITE" id="PS50048"/>
    </source>
</evidence>
<dbReference type="SUPFAM" id="SSF57701">
    <property type="entry name" value="Zn2/Cys6 DNA-binding domain"/>
    <property type="match status" value="1"/>
</dbReference>
<dbReference type="GO" id="GO:0003677">
    <property type="term" value="F:DNA binding"/>
    <property type="evidence" value="ECO:0007669"/>
    <property type="project" value="InterPro"/>
</dbReference>
<protein>
    <recommendedName>
        <fullName evidence="7">Zn(2)-C6 fungal-type domain-containing protein</fullName>
    </recommendedName>
</protein>
<evidence type="ECO:0000256" key="1">
    <source>
        <dbReference type="ARBA" id="ARBA00004123"/>
    </source>
</evidence>
<dbReference type="Pfam" id="PF04082">
    <property type="entry name" value="Fungal_trans"/>
    <property type="match status" value="1"/>
</dbReference>
<evidence type="ECO:0000313" key="8">
    <source>
        <dbReference type="EMBL" id="KAF4983957.1"/>
    </source>
</evidence>
<feature type="region of interest" description="Disordered" evidence="6">
    <location>
        <begin position="661"/>
        <end position="687"/>
    </location>
</feature>
<dbReference type="CDD" id="cd12148">
    <property type="entry name" value="fungal_TF_MHR"/>
    <property type="match status" value="1"/>
</dbReference>
<feature type="region of interest" description="Disordered" evidence="6">
    <location>
        <begin position="89"/>
        <end position="111"/>
    </location>
</feature>
<accession>A0A8H4UUK2</accession>
<proteinExistence type="predicted"/>
<dbReference type="PROSITE" id="PS00463">
    <property type="entry name" value="ZN2_CY6_FUNGAL_1"/>
    <property type="match status" value="1"/>
</dbReference>
<sequence length="792" mass="89322">MDNDGLETSTQPEDSGGVFDASLACNCCRKRKLRCSRENPTCENCRKTGNDCVYETKRAKPGMKAGAIENLHRRLDALERSVEGQQAALGELQSKTSPSNDTSPRQEPSSKEHGLLLSLVQEICNFNNRSPKRAFEKEDVDSSRKRPRNEVDHSDHQTDHQFIVAVPPLPEDAIMEAVISAYFVHVHPWIPMIHETRFHKRLQNAAGRDDLHLVLLSMILVASRYIKDKDLAAAAMRYTGDQQNLRDWVVAKATKALSVENLQALIMICFKDIGDGEACQAWSLVGALSRIVEYLQLTIEDNQEERTSLSEPYTCLAPSTHWTEAEERRRVFWCVFNLDRFCSVTTAWNTSLTSDDVNRRLPCDGITWRKEDPVSTPYFGIWDKSAARIGNPIAFLPTHPVPQVGMMDEEGRTPSEAATSPGVTAATVDMSTVGAFAYCIEATESLSRVTSYFLQQKVNTRDQKDLSSWLTRFKELDVRLVHWKMLLPRKWKVNIAQHSSRMDPNLTLAHVTHNASMILLHQPIAFPPLNWPFRTRLPSLCSVDTCQAAAVEIATITDHYLKTSDHSSPLTNQFAFCVYVAARVLLLYWRHCSTEAPSPEFWLLIQSLDIMSKRWAGLSYELEPRENLASRYSATLVRLHAQCDEDSSFVIRIPAYTTEVKHSAMAPQHSPDFRRPSLRSQGQAYQNPDADRWLQNKMPKDPGSSSRIPFTVVGPPAHQETESQYVPGNMAPNAYPLQGMANTQQELYSDSTTSEDLGMISQMLFDSQFADMDRIISFDDGIFGTEHEIGSM</sequence>
<evidence type="ECO:0000256" key="4">
    <source>
        <dbReference type="ARBA" id="ARBA00023163"/>
    </source>
</evidence>
<dbReference type="InterPro" id="IPR050815">
    <property type="entry name" value="TF_fung"/>
</dbReference>
<evidence type="ECO:0000256" key="6">
    <source>
        <dbReference type="SAM" id="MobiDB-lite"/>
    </source>
</evidence>
<evidence type="ECO:0000313" key="9">
    <source>
        <dbReference type="Proteomes" id="UP000635477"/>
    </source>
</evidence>
<dbReference type="PANTHER" id="PTHR47338:SF23">
    <property type="entry name" value="ZN(II)2CYS6 TRANSCRIPTION FACTOR (EUROFUNG)"/>
    <property type="match status" value="1"/>
</dbReference>
<dbReference type="InterPro" id="IPR001138">
    <property type="entry name" value="Zn2Cys6_DnaBD"/>
</dbReference>
<gene>
    <name evidence="8" type="ORF">FZEAL_749</name>
</gene>
<feature type="compositionally biased region" description="Polar residues" evidence="6">
    <location>
        <begin position="93"/>
        <end position="107"/>
    </location>
</feature>
<comment type="subcellular location">
    <subcellularLocation>
        <location evidence="1">Nucleus</location>
    </subcellularLocation>
</comment>
<dbReference type="PROSITE" id="PS50048">
    <property type="entry name" value="ZN2_CY6_FUNGAL_2"/>
    <property type="match status" value="1"/>
</dbReference>
<evidence type="ECO:0000256" key="5">
    <source>
        <dbReference type="ARBA" id="ARBA00023242"/>
    </source>
</evidence>
<keyword evidence="4" id="KW-0804">Transcription</keyword>
<keyword evidence="3" id="KW-0805">Transcription regulation</keyword>
<feature type="region of interest" description="Disordered" evidence="6">
    <location>
        <begin position="134"/>
        <end position="158"/>
    </location>
</feature>
<dbReference type="AlphaFoldDB" id="A0A8H4UUK2"/>
<evidence type="ECO:0000256" key="3">
    <source>
        <dbReference type="ARBA" id="ARBA00023015"/>
    </source>
</evidence>
<keyword evidence="5" id="KW-0539">Nucleus</keyword>
<dbReference type="SMART" id="SM00906">
    <property type="entry name" value="Fungal_trans"/>
    <property type="match status" value="1"/>
</dbReference>
<name>A0A8H4UUK2_9HYPO</name>
<keyword evidence="2" id="KW-0479">Metal-binding</keyword>
<dbReference type="EMBL" id="JABEYC010000040">
    <property type="protein sequence ID" value="KAF4983957.1"/>
    <property type="molecule type" value="Genomic_DNA"/>
</dbReference>
<dbReference type="GO" id="GO:0008270">
    <property type="term" value="F:zinc ion binding"/>
    <property type="evidence" value="ECO:0007669"/>
    <property type="project" value="InterPro"/>
</dbReference>
<dbReference type="Pfam" id="PF00172">
    <property type="entry name" value="Zn_clus"/>
    <property type="match status" value="1"/>
</dbReference>
<feature type="domain" description="Zn(2)-C6 fungal-type" evidence="7">
    <location>
        <begin position="24"/>
        <end position="54"/>
    </location>
</feature>
<dbReference type="SMART" id="SM00066">
    <property type="entry name" value="GAL4"/>
    <property type="match status" value="1"/>
</dbReference>
<reference evidence="8" key="1">
    <citation type="journal article" date="2020" name="BMC Genomics">
        <title>Correction to: Identification and distribution of gene clusters required for synthesis of sphingolipid metabolism inhibitors in diverse species of the filamentous fungus Fusarium.</title>
        <authorList>
            <person name="Kim H.S."/>
            <person name="Lohmar J.M."/>
            <person name="Busman M."/>
            <person name="Brown D.W."/>
            <person name="Naumann T.A."/>
            <person name="Divon H.H."/>
            <person name="Lysoe E."/>
            <person name="Uhlig S."/>
            <person name="Proctor R.H."/>
        </authorList>
    </citation>
    <scope>NUCLEOTIDE SEQUENCE</scope>
    <source>
        <strain evidence="8">NRRL 22465</strain>
    </source>
</reference>
<dbReference type="Gene3D" id="4.10.240.10">
    <property type="entry name" value="Zn(2)-C6 fungal-type DNA-binding domain"/>
    <property type="match status" value="1"/>
</dbReference>
<dbReference type="GO" id="GO:0000981">
    <property type="term" value="F:DNA-binding transcription factor activity, RNA polymerase II-specific"/>
    <property type="evidence" value="ECO:0007669"/>
    <property type="project" value="InterPro"/>
</dbReference>
<reference evidence="8" key="2">
    <citation type="submission" date="2020-05" db="EMBL/GenBank/DDBJ databases">
        <authorList>
            <person name="Kim H.-S."/>
            <person name="Proctor R.H."/>
            <person name="Brown D.W."/>
        </authorList>
    </citation>
    <scope>NUCLEOTIDE SEQUENCE</scope>
    <source>
        <strain evidence="8">NRRL 22465</strain>
    </source>
</reference>
<dbReference type="Proteomes" id="UP000635477">
    <property type="component" value="Unassembled WGS sequence"/>
</dbReference>